<evidence type="ECO:0000313" key="2">
    <source>
        <dbReference type="Proteomes" id="UP000683000"/>
    </source>
</evidence>
<dbReference type="InterPro" id="IPR036322">
    <property type="entry name" value="WD40_repeat_dom_sf"/>
</dbReference>
<dbReference type="InterPro" id="IPR042453">
    <property type="entry name" value="WDR53"/>
</dbReference>
<dbReference type="Proteomes" id="UP000683000">
    <property type="component" value="Unassembled WGS sequence"/>
</dbReference>
<name>A0A8I3A8V3_9AGAM</name>
<dbReference type="PANTHER" id="PTHR44666">
    <property type="entry name" value="WD REPEAT-CONTAINING PROTEIN 53"/>
    <property type="match status" value="1"/>
</dbReference>
<accession>A0A8I3A8V3</accession>
<comment type="caution">
    <text evidence="1">The sequence shown here is derived from an EMBL/GenBank/DDBJ whole genome shotgun (WGS) entry which is preliminary data.</text>
</comment>
<evidence type="ECO:0000313" key="1">
    <source>
        <dbReference type="EMBL" id="KAG6376201.1"/>
    </source>
</evidence>
<keyword evidence="2" id="KW-1185">Reference proteome</keyword>
<dbReference type="InterPro" id="IPR001680">
    <property type="entry name" value="WD40_rpt"/>
</dbReference>
<organism evidence="1 2">
    <name type="scientific">Boletus reticuloceps</name>
    <dbReference type="NCBI Taxonomy" id="495285"/>
    <lineage>
        <taxon>Eukaryota</taxon>
        <taxon>Fungi</taxon>
        <taxon>Dikarya</taxon>
        <taxon>Basidiomycota</taxon>
        <taxon>Agaricomycotina</taxon>
        <taxon>Agaricomycetes</taxon>
        <taxon>Agaricomycetidae</taxon>
        <taxon>Boletales</taxon>
        <taxon>Boletineae</taxon>
        <taxon>Boletaceae</taxon>
        <taxon>Boletoideae</taxon>
        <taxon>Boletus</taxon>
    </lineage>
</organism>
<dbReference type="InterPro" id="IPR015943">
    <property type="entry name" value="WD40/YVTN_repeat-like_dom_sf"/>
</dbReference>
<protein>
    <submittedName>
        <fullName evidence="1">WD40-repeat-containing domain protein</fullName>
    </submittedName>
</protein>
<dbReference type="SUPFAM" id="SSF50978">
    <property type="entry name" value="WD40 repeat-like"/>
    <property type="match status" value="1"/>
</dbReference>
<proteinExistence type="predicted"/>
<dbReference type="SMART" id="SM00320">
    <property type="entry name" value="WD40"/>
    <property type="match status" value="3"/>
</dbReference>
<gene>
    <name evidence="1" type="ORF">JVT61DRAFT_2176</name>
</gene>
<dbReference type="Gene3D" id="2.130.10.10">
    <property type="entry name" value="YVTN repeat-like/Quinoprotein amine dehydrogenase"/>
    <property type="match status" value="2"/>
</dbReference>
<dbReference type="PANTHER" id="PTHR44666:SF1">
    <property type="entry name" value="WD REPEAT-CONTAINING PROTEIN 53"/>
    <property type="match status" value="1"/>
</dbReference>
<sequence>MGYRHHITLTIPAQVSCLSFIDACQLLVGSDDGSVRLYGLDTYKVLKAIRGLGPISSVAFQSQSPATQLWVAAGRQALRFSLGTDKLVLTSSDALQILDIGVDDDDNVGEFTINVKGTKMAFCTDSGSVGVVDLETNEVARMKQSHNSVCGSVRFIPGRPSELVSVGYDHALLHFDFMQRSMLSRDDLTAAPPSSGVSLSPRSYSLYRCHQLGILAAGTADGRLYVGTGGEKSSEASGVRQRRQRKWKGLKIDGRIIADVAEGPVVALAFTEARELLTCTLLGKVTQYRICGSAAGGTLKLESQWIGESKNTYKVNSIAFSGGSIVIGGFQEDGKGVIEVWSAC</sequence>
<dbReference type="AlphaFoldDB" id="A0A8I3A8V3"/>
<dbReference type="OrthoDB" id="2161379at2759"/>
<reference evidence="1" key="1">
    <citation type="submission" date="2021-03" db="EMBL/GenBank/DDBJ databases">
        <title>Evolutionary innovations through gain and loss of genes in the ectomycorrhizal Boletales.</title>
        <authorList>
            <person name="Wu G."/>
            <person name="Miyauchi S."/>
            <person name="Morin E."/>
            <person name="Yang Z.-L."/>
            <person name="Xu J."/>
            <person name="Martin F.M."/>
        </authorList>
    </citation>
    <scope>NUCLEOTIDE SEQUENCE</scope>
    <source>
        <strain evidence="1">BR01</strain>
    </source>
</reference>
<dbReference type="EMBL" id="JAGFBS010000012">
    <property type="protein sequence ID" value="KAG6376201.1"/>
    <property type="molecule type" value="Genomic_DNA"/>
</dbReference>